<proteinExistence type="inferred from homology"/>
<evidence type="ECO:0000313" key="3">
    <source>
        <dbReference type="EMBL" id="GAA3150441.1"/>
    </source>
</evidence>
<sequence length="120" mass="12804">MKHYLLSIQQPDGGAPAPEILEPIMKEVAAFNEELRASGAWVFSGGLHDPGAATVVRVRDDEVLITDGPYAEGKEHVGGLSVIAAPDLDAALEWARKLARATTLPVEVRPFQGEPGEHLA</sequence>
<dbReference type="RefSeq" id="WP_344862952.1">
    <property type="nucleotide sequence ID" value="NZ_BAAAUT010000040.1"/>
</dbReference>
<dbReference type="PANTHER" id="PTHR35174">
    <property type="entry name" value="BLL7171 PROTEIN-RELATED"/>
    <property type="match status" value="1"/>
</dbReference>
<comment type="caution">
    <text evidence="3">The sequence shown here is derived from an EMBL/GenBank/DDBJ whole genome shotgun (WGS) entry which is preliminary data.</text>
</comment>
<evidence type="ECO:0000256" key="1">
    <source>
        <dbReference type="ARBA" id="ARBA00007689"/>
    </source>
</evidence>
<dbReference type="Proteomes" id="UP001500320">
    <property type="component" value="Unassembled WGS sequence"/>
</dbReference>
<evidence type="ECO:0000313" key="4">
    <source>
        <dbReference type="Proteomes" id="UP001500320"/>
    </source>
</evidence>
<dbReference type="InterPro" id="IPR011008">
    <property type="entry name" value="Dimeric_a/b-barrel"/>
</dbReference>
<reference evidence="4" key="1">
    <citation type="journal article" date="2019" name="Int. J. Syst. Evol. Microbiol.">
        <title>The Global Catalogue of Microorganisms (GCM) 10K type strain sequencing project: providing services to taxonomists for standard genome sequencing and annotation.</title>
        <authorList>
            <consortium name="The Broad Institute Genomics Platform"/>
            <consortium name="The Broad Institute Genome Sequencing Center for Infectious Disease"/>
            <person name="Wu L."/>
            <person name="Ma J."/>
        </authorList>
    </citation>
    <scope>NUCLEOTIDE SEQUENCE [LARGE SCALE GENOMIC DNA]</scope>
    <source>
        <strain evidence="4">JCM 9373</strain>
    </source>
</reference>
<dbReference type="PANTHER" id="PTHR35174:SF3">
    <property type="entry name" value="BLL7171 PROTEIN"/>
    <property type="match status" value="1"/>
</dbReference>
<dbReference type="EMBL" id="BAAAUT010000040">
    <property type="protein sequence ID" value="GAA3150441.1"/>
    <property type="molecule type" value="Genomic_DNA"/>
</dbReference>
<accession>A0ABP6NKM7</accession>
<feature type="domain" description="YCII-related" evidence="2">
    <location>
        <begin position="1"/>
        <end position="102"/>
    </location>
</feature>
<dbReference type="SUPFAM" id="SSF54909">
    <property type="entry name" value="Dimeric alpha+beta barrel"/>
    <property type="match status" value="1"/>
</dbReference>
<protein>
    <submittedName>
        <fullName evidence="3">YciI family protein</fullName>
    </submittedName>
</protein>
<name>A0ABP6NKM7_9ACTN</name>
<keyword evidence="4" id="KW-1185">Reference proteome</keyword>
<comment type="similarity">
    <text evidence="1">Belongs to the YciI family.</text>
</comment>
<organism evidence="3 4">
    <name type="scientific">Planomonospora alba</name>
    <dbReference type="NCBI Taxonomy" id="161354"/>
    <lineage>
        <taxon>Bacteria</taxon>
        <taxon>Bacillati</taxon>
        <taxon>Actinomycetota</taxon>
        <taxon>Actinomycetes</taxon>
        <taxon>Streptosporangiales</taxon>
        <taxon>Streptosporangiaceae</taxon>
        <taxon>Planomonospora</taxon>
    </lineage>
</organism>
<gene>
    <name evidence="3" type="ORF">GCM10010466_46990</name>
</gene>
<evidence type="ECO:0000259" key="2">
    <source>
        <dbReference type="Pfam" id="PF03795"/>
    </source>
</evidence>
<dbReference type="Gene3D" id="3.30.70.1060">
    <property type="entry name" value="Dimeric alpha+beta barrel"/>
    <property type="match status" value="1"/>
</dbReference>
<dbReference type="InterPro" id="IPR005545">
    <property type="entry name" value="YCII"/>
</dbReference>
<dbReference type="Pfam" id="PF03795">
    <property type="entry name" value="YCII"/>
    <property type="match status" value="1"/>
</dbReference>